<feature type="transmembrane region" description="Helical" evidence="1">
    <location>
        <begin position="12"/>
        <end position="30"/>
    </location>
</feature>
<sequence length="76" mass="8314">MVTLGAGGTRWGLLRAAAVLLVLGAVAWWRRQDTSFALYAVSWGAVLVASVVWTAVRHRADVVELAPDALRVRTRR</sequence>
<reference evidence="2 3" key="1">
    <citation type="submission" date="2024-07" db="EMBL/GenBank/DDBJ databases">
        <authorList>
            <person name="Thanompreechachai J."/>
            <person name="Duangmal K."/>
        </authorList>
    </citation>
    <scope>NUCLEOTIDE SEQUENCE [LARGE SCALE GENOMIC DNA]</scope>
    <source>
        <strain evidence="2 3">KCTC 19886</strain>
    </source>
</reference>
<dbReference type="RefSeq" id="WP_367637816.1">
    <property type="nucleotide sequence ID" value="NZ_JBFNQN010000005.1"/>
</dbReference>
<accession>A0ABV3P5R8</accession>
<evidence type="ECO:0000313" key="3">
    <source>
        <dbReference type="Proteomes" id="UP001555826"/>
    </source>
</evidence>
<keyword evidence="3" id="KW-1185">Reference proteome</keyword>
<comment type="caution">
    <text evidence="2">The sequence shown here is derived from an EMBL/GenBank/DDBJ whole genome shotgun (WGS) entry which is preliminary data.</text>
</comment>
<keyword evidence="1" id="KW-1133">Transmembrane helix</keyword>
<evidence type="ECO:0000256" key="1">
    <source>
        <dbReference type="SAM" id="Phobius"/>
    </source>
</evidence>
<name>A0ABV3P5R8_9ACTN</name>
<organism evidence="2 3">
    <name type="scientific">Kineococcus endophyticus</name>
    <dbReference type="NCBI Taxonomy" id="1181883"/>
    <lineage>
        <taxon>Bacteria</taxon>
        <taxon>Bacillati</taxon>
        <taxon>Actinomycetota</taxon>
        <taxon>Actinomycetes</taxon>
        <taxon>Kineosporiales</taxon>
        <taxon>Kineosporiaceae</taxon>
        <taxon>Kineococcus</taxon>
    </lineage>
</organism>
<dbReference type="EMBL" id="JBFNQN010000005">
    <property type="protein sequence ID" value="MEW9264961.1"/>
    <property type="molecule type" value="Genomic_DNA"/>
</dbReference>
<keyword evidence="1" id="KW-0472">Membrane</keyword>
<feature type="transmembrane region" description="Helical" evidence="1">
    <location>
        <begin position="36"/>
        <end position="56"/>
    </location>
</feature>
<gene>
    <name evidence="2" type="ORF">AB1207_09395</name>
</gene>
<keyword evidence="1" id="KW-0812">Transmembrane</keyword>
<dbReference type="Proteomes" id="UP001555826">
    <property type="component" value="Unassembled WGS sequence"/>
</dbReference>
<evidence type="ECO:0000313" key="2">
    <source>
        <dbReference type="EMBL" id="MEW9264961.1"/>
    </source>
</evidence>
<protein>
    <submittedName>
        <fullName evidence="2">Uncharacterized protein</fullName>
    </submittedName>
</protein>
<proteinExistence type="predicted"/>